<dbReference type="GO" id="GO:1902742">
    <property type="term" value="P:apoptotic process involved in development"/>
    <property type="evidence" value="ECO:0007669"/>
    <property type="project" value="TreeGrafter"/>
</dbReference>
<dbReference type="AlphaFoldDB" id="A0AAJ6YH92"/>
<feature type="transmembrane region" description="Helical" evidence="7">
    <location>
        <begin position="208"/>
        <end position="229"/>
    </location>
</feature>
<keyword evidence="5 7" id="KW-1133">Transmembrane helix</keyword>
<reference evidence="9" key="1">
    <citation type="submission" date="2025-08" db="UniProtKB">
        <authorList>
            <consortium name="RefSeq"/>
        </authorList>
    </citation>
    <scope>IDENTIFICATION</scope>
</reference>
<feature type="transmembrane region" description="Helical" evidence="7">
    <location>
        <begin position="319"/>
        <end position="337"/>
    </location>
</feature>
<feature type="transmembrane region" description="Helical" evidence="7">
    <location>
        <begin position="382"/>
        <end position="403"/>
    </location>
</feature>
<comment type="similarity">
    <text evidence="2 7">Belongs to the XK family.</text>
</comment>
<feature type="transmembrane region" description="Helical" evidence="7">
    <location>
        <begin position="241"/>
        <end position="257"/>
    </location>
</feature>
<sequence length="423" mass="49353">MEFEDNISPVIALNDFARERKEDVPDIPPKSSKISNLDIFLLILSIITHCTDFFIDINLVVQYYLNNKLQMFAWTISLIMIPSFINTIVSVQMYHQDEENNTQNKCTRGKTFFKKMGQVIVVLLIVVLQFTMAYRCFLSLKYAIQSRNCKRKDDKVGQRKYFIKMLKEEQDIALLRVLECFIEAAPQQILQLSIFVQDYYGEFSIMTLHQIISIISSFISLAWAMVSYHRGIRLAQVDKKNINFAGSVLQFLWHLFITTSRIASVAAVAIFSTFCVILACFFHWIGMTIWIIMESRGLIVFCQDPNRAPHLPRTIIERIKSILFTCVLGFIYIFIYLNPDDSGTYTKHLFYYTVCLLENISASILILLSVPSNIDIVWYHYLISATCIISFIIGVIIMIFYYLKFHPSMKHHTFYFSKFLRLR</sequence>
<evidence type="ECO:0000256" key="1">
    <source>
        <dbReference type="ARBA" id="ARBA00004651"/>
    </source>
</evidence>
<keyword evidence="6 7" id="KW-0472">Membrane</keyword>
<feature type="transmembrane region" description="Helical" evidence="7">
    <location>
        <begin position="71"/>
        <end position="95"/>
    </location>
</feature>
<protein>
    <recommendedName>
        <fullName evidence="7">XK-related protein</fullName>
    </recommendedName>
</protein>
<feature type="transmembrane region" description="Helical" evidence="7">
    <location>
        <begin position="39"/>
        <end position="65"/>
    </location>
</feature>
<keyword evidence="8" id="KW-1185">Reference proteome</keyword>
<evidence type="ECO:0000313" key="8">
    <source>
        <dbReference type="Proteomes" id="UP000695007"/>
    </source>
</evidence>
<keyword evidence="3" id="KW-1003">Cell membrane</keyword>
<keyword evidence="4 7" id="KW-0812">Transmembrane</keyword>
<dbReference type="KEGG" id="csol:105362314"/>
<feature type="transmembrane region" description="Helical" evidence="7">
    <location>
        <begin position="116"/>
        <end position="134"/>
    </location>
</feature>
<dbReference type="GO" id="GO:0043652">
    <property type="term" value="P:engulfment of apoptotic cell"/>
    <property type="evidence" value="ECO:0007669"/>
    <property type="project" value="TreeGrafter"/>
</dbReference>
<gene>
    <name evidence="9" type="primary">LOC105362314</name>
</gene>
<evidence type="ECO:0000256" key="4">
    <source>
        <dbReference type="ARBA" id="ARBA00022692"/>
    </source>
</evidence>
<dbReference type="GO" id="GO:0070782">
    <property type="term" value="P:phosphatidylserine exposure on apoptotic cell surface"/>
    <property type="evidence" value="ECO:0007669"/>
    <property type="project" value="TreeGrafter"/>
</dbReference>
<evidence type="ECO:0000256" key="3">
    <source>
        <dbReference type="ARBA" id="ARBA00022475"/>
    </source>
</evidence>
<evidence type="ECO:0000313" key="9">
    <source>
        <dbReference type="RefSeq" id="XP_011498033.1"/>
    </source>
</evidence>
<comment type="subcellular location">
    <subcellularLocation>
        <location evidence="1">Cell membrane</location>
        <topology evidence="1">Multi-pass membrane protein</topology>
    </subcellularLocation>
    <subcellularLocation>
        <location evidence="7">Membrane</location>
        <topology evidence="7">Multi-pass membrane protein</topology>
    </subcellularLocation>
</comment>
<feature type="transmembrane region" description="Helical" evidence="7">
    <location>
        <begin position="263"/>
        <end position="286"/>
    </location>
</feature>
<accession>A0AAJ6YH92</accession>
<evidence type="ECO:0000256" key="5">
    <source>
        <dbReference type="ARBA" id="ARBA00022989"/>
    </source>
</evidence>
<dbReference type="Proteomes" id="UP000695007">
    <property type="component" value="Unplaced"/>
</dbReference>
<evidence type="ECO:0000256" key="7">
    <source>
        <dbReference type="RuleBase" id="RU910716"/>
    </source>
</evidence>
<dbReference type="PANTHER" id="PTHR16024:SF6">
    <property type="entry name" value="XK-RELATED PROTEIN"/>
    <property type="match status" value="1"/>
</dbReference>
<dbReference type="GO" id="GO:0005886">
    <property type="term" value="C:plasma membrane"/>
    <property type="evidence" value="ECO:0007669"/>
    <property type="project" value="UniProtKB-SubCell"/>
</dbReference>
<dbReference type="Pfam" id="PF09815">
    <property type="entry name" value="XK-related"/>
    <property type="match status" value="1"/>
</dbReference>
<evidence type="ECO:0000256" key="6">
    <source>
        <dbReference type="ARBA" id="ARBA00023136"/>
    </source>
</evidence>
<organism evidence="8 9">
    <name type="scientific">Ceratosolen solmsi marchali</name>
    <dbReference type="NCBI Taxonomy" id="326594"/>
    <lineage>
        <taxon>Eukaryota</taxon>
        <taxon>Metazoa</taxon>
        <taxon>Ecdysozoa</taxon>
        <taxon>Arthropoda</taxon>
        <taxon>Hexapoda</taxon>
        <taxon>Insecta</taxon>
        <taxon>Pterygota</taxon>
        <taxon>Neoptera</taxon>
        <taxon>Endopterygota</taxon>
        <taxon>Hymenoptera</taxon>
        <taxon>Apocrita</taxon>
        <taxon>Proctotrupomorpha</taxon>
        <taxon>Chalcidoidea</taxon>
        <taxon>Agaonidae</taxon>
        <taxon>Agaoninae</taxon>
        <taxon>Ceratosolen</taxon>
    </lineage>
</organism>
<feature type="transmembrane region" description="Helical" evidence="7">
    <location>
        <begin position="349"/>
        <end position="370"/>
    </location>
</feature>
<evidence type="ECO:0000256" key="2">
    <source>
        <dbReference type="ARBA" id="ARBA00008789"/>
    </source>
</evidence>
<name>A0AAJ6YH92_9HYME</name>
<dbReference type="GeneID" id="105362314"/>
<dbReference type="InterPro" id="IPR018629">
    <property type="entry name" value="XK-rel"/>
</dbReference>
<dbReference type="PANTHER" id="PTHR16024">
    <property type="entry name" value="XK-RELATED PROTEIN"/>
    <property type="match status" value="1"/>
</dbReference>
<proteinExistence type="inferred from homology"/>
<dbReference type="InterPro" id="IPR050895">
    <property type="entry name" value="XK-related_scramblase"/>
</dbReference>
<dbReference type="RefSeq" id="XP_011498033.1">
    <property type="nucleotide sequence ID" value="XM_011499731.1"/>
</dbReference>